<sequence length="162" mass="17659">MTDTIDRTDLGLDDDDVGERPVVTRRPLHAPPPPFQPLSSTVRYPPGPVADVEDVVTEPVAPAPRRLARVLAPWARVRPWTRSRVVAGLLGVFLGGLGLHRLYLGYWRRGLTMLAVTVVGGFLTLGIAAVVMGVWGFAEGLLVLTVRRGRFAHDARGRPLRG</sequence>
<keyword evidence="2 6" id="KW-0812">Transmembrane</keyword>
<feature type="transmembrane region" description="Helical" evidence="6">
    <location>
        <begin position="85"/>
        <end position="104"/>
    </location>
</feature>
<feature type="domain" description="TM2" evidence="7">
    <location>
        <begin position="82"/>
        <end position="126"/>
    </location>
</feature>
<evidence type="ECO:0000256" key="2">
    <source>
        <dbReference type="ARBA" id="ARBA00022692"/>
    </source>
</evidence>
<comment type="subcellular location">
    <subcellularLocation>
        <location evidence="1">Membrane</location>
        <topology evidence="1">Multi-pass membrane protein</topology>
    </subcellularLocation>
</comment>
<feature type="region of interest" description="Disordered" evidence="5">
    <location>
        <begin position="1"/>
        <end position="41"/>
    </location>
</feature>
<dbReference type="Proteomes" id="UP001317322">
    <property type="component" value="Chromosome"/>
</dbReference>
<evidence type="ECO:0000313" key="8">
    <source>
        <dbReference type="EMBL" id="UUI65214.1"/>
    </source>
</evidence>
<gene>
    <name evidence="8" type="ORF">NP075_00245</name>
</gene>
<organism evidence="8 9">
    <name type="scientific">Cellulomonas wangsupingiae</name>
    <dbReference type="NCBI Taxonomy" id="2968085"/>
    <lineage>
        <taxon>Bacteria</taxon>
        <taxon>Bacillati</taxon>
        <taxon>Actinomycetota</taxon>
        <taxon>Actinomycetes</taxon>
        <taxon>Micrococcales</taxon>
        <taxon>Cellulomonadaceae</taxon>
        <taxon>Cellulomonas</taxon>
    </lineage>
</organism>
<proteinExistence type="predicted"/>
<reference evidence="8 9" key="1">
    <citation type="submission" date="2022-07" db="EMBL/GenBank/DDBJ databases">
        <title>Novel species in genus cellulomonas.</title>
        <authorList>
            <person name="Ye L."/>
        </authorList>
    </citation>
    <scope>NUCLEOTIDE SEQUENCE [LARGE SCALE GENOMIC DNA]</scope>
    <source>
        <strain evidence="9">zg-Y908</strain>
    </source>
</reference>
<keyword evidence="9" id="KW-1185">Reference proteome</keyword>
<evidence type="ECO:0000256" key="3">
    <source>
        <dbReference type="ARBA" id="ARBA00022989"/>
    </source>
</evidence>
<evidence type="ECO:0000256" key="4">
    <source>
        <dbReference type="ARBA" id="ARBA00023136"/>
    </source>
</evidence>
<evidence type="ECO:0000256" key="5">
    <source>
        <dbReference type="SAM" id="MobiDB-lite"/>
    </source>
</evidence>
<evidence type="ECO:0000256" key="1">
    <source>
        <dbReference type="ARBA" id="ARBA00004141"/>
    </source>
</evidence>
<evidence type="ECO:0000313" key="9">
    <source>
        <dbReference type="Proteomes" id="UP001317322"/>
    </source>
</evidence>
<feature type="compositionally biased region" description="Basic and acidic residues" evidence="5">
    <location>
        <begin position="1"/>
        <end position="10"/>
    </location>
</feature>
<evidence type="ECO:0000259" key="7">
    <source>
        <dbReference type="Pfam" id="PF05154"/>
    </source>
</evidence>
<feature type="transmembrane region" description="Helical" evidence="6">
    <location>
        <begin position="110"/>
        <end position="138"/>
    </location>
</feature>
<protein>
    <submittedName>
        <fullName evidence="8">NINE protein</fullName>
    </submittedName>
</protein>
<dbReference type="InterPro" id="IPR007829">
    <property type="entry name" value="TM2"/>
</dbReference>
<evidence type="ECO:0000256" key="6">
    <source>
        <dbReference type="SAM" id="Phobius"/>
    </source>
</evidence>
<name>A0ABY5K601_9CELL</name>
<dbReference type="RefSeq" id="WP_227563710.1">
    <property type="nucleotide sequence ID" value="NZ_CP101989.1"/>
</dbReference>
<keyword evidence="3 6" id="KW-1133">Transmembrane helix</keyword>
<accession>A0ABY5K601</accession>
<dbReference type="EMBL" id="CP101989">
    <property type="protein sequence ID" value="UUI65214.1"/>
    <property type="molecule type" value="Genomic_DNA"/>
</dbReference>
<keyword evidence="4 6" id="KW-0472">Membrane</keyword>
<dbReference type="Pfam" id="PF05154">
    <property type="entry name" value="TM2"/>
    <property type="match status" value="1"/>
</dbReference>